<accession>A0A212C377</accession>
<comment type="caution">
    <text evidence="1">The sequence shown here is derived from an EMBL/GenBank/DDBJ whole genome shotgun (WGS) entry which is preliminary data.</text>
</comment>
<reference evidence="1 2" key="1">
    <citation type="journal article" date="2018" name="Mol. Genet. Genomics">
        <title>The red deer Cervus elaphus genome CerEla1.0: sequencing, annotating, genes, and chromosomes.</title>
        <authorList>
            <person name="Bana N.A."/>
            <person name="Nyiri A."/>
            <person name="Nagy J."/>
            <person name="Frank K."/>
            <person name="Nagy T."/>
            <person name="Steger V."/>
            <person name="Schiller M."/>
            <person name="Lakatos P."/>
            <person name="Sugar L."/>
            <person name="Horn P."/>
            <person name="Barta E."/>
            <person name="Orosz L."/>
        </authorList>
    </citation>
    <scope>NUCLEOTIDE SEQUENCE [LARGE SCALE GENOMIC DNA]</scope>
    <source>
        <strain evidence="1">Hungarian</strain>
    </source>
</reference>
<evidence type="ECO:0000313" key="1">
    <source>
        <dbReference type="EMBL" id="OWK00435.1"/>
    </source>
</evidence>
<dbReference type="PANTHER" id="PTHR40389">
    <property type="entry name" value="ENDOGENOUS RETROVIRUS GROUP K MEMBER 24 GAG POLYPROTEIN-RELATED"/>
    <property type="match status" value="1"/>
</dbReference>
<keyword evidence="2" id="KW-1185">Reference proteome</keyword>
<protein>
    <submittedName>
        <fullName evidence="1">Uncharacterized protein</fullName>
    </submittedName>
</protein>
<dbReference type="Proteomes" id="UP000242450">
    <property type="component" value="Chromosome 31"/>
</dbReference>
<dbReference type="GO" id="GO:0016032">
    <property type="term" value="P:viral process"/>
    <property type="evidence" value="ECO:0007669"/>
    <property type="project" value="InterPro"/>
</dbReference>
<sequence>MLTGTGQFDTIGAQIRCPPLLHGQLKTVVLEAWDLITPQGEPTGSYTKILQGPNETDCPKKVNKKPPKICPHCHTEMHWAKECKSKFYIEGKPILGNSKQETPRSPSTKTWGKFHLFPQTLNIRQCCQMYQP</sequence>
<dbReference type="PANTHER" id="PTHR40389:SF3">
    <property type="entry name" value="IGE-BINDING PROTEIN"/>
    <property type="match status" value="1"/>
</dbReference>
<organism evidence="1 2">
    <name type="scientific">Cervus elaphus hippelaphus</name>
    <name type="common">European red deer</name>
    <dbReference type="NCBI Taxonomy" id="46360"/>
    <lineage>
        <taxon>Eukaryota</taxon>
        <taxon>Metazoa</taxon>
        <taxon>Chordata</taxon>
        <taxon>Craniata</taxon>
        <taxon>Vertebrata</taxon>
        <taxon>Euteleostomi</taxon>
        <taxon>Mammalia</taxon>
        <taxon>Eutheria</taxon>
        <taxon>Laurasiatheria</taxon>
        <taxon>Artiodactyla</taxon>
        <taxon>Ruminantia</taxon>
        <taxon>Pecora</taxon>
        <taxon>Cervidae</taxon>
        <taxon>Cervinae</taxon>
        <taxon>Cervus</taxon>
    </lineage>
</organism>
<dbReference type="Pfam" id="PF00607">
    <property type="entry name" value="Gag_p24"/>
    <property type="match status" value="1"/>
</dbReference>
<dbReference type="Pfam" id="PF14787">
    <property type="entry name" value="zf-CCHC_5"/>
    <property type="match status" value="1"/>
</dbReference>
<dbReference type="InterPro" id="IPR008919">
    <property type="entry name" value="Retrov_capsid_N"/>
</dbReference>
<dbReference type="GO" id="GO:0003676">
    <property type="term" value="F:nucleic acid binding"/>
    <property type="evidence" value="ECO:0007669"/>
    <property type="project" value="InterPro"/>
</dbReference>
<dbReference type="InterPro" id="IPR050195">
    <property type="entry name" value="Primate_lentivir_Gag_pol-like"/>
</dbReference>
<dbReference type="Gene3D" id="1.10.375.10">
    <property type="entry name" value="Human Immunodeficiency Virus Type 1 Capsid Protein"/>
    <property type="match status" value="1"/>
</dbReference>
<evidence type="ECO:0000313" key="2">
    <source>
        <dbReference type="Proteomes" id="UP000242450"/>
    </source>
</evidence>
<name>A0A212C377_CEREH</name>
<gene>
    <name evidence="1" type="ORF">Celaphus_00019459</name>
</gene>
<dbReference type="InterPro" id="IPR036875">
    <property type="entry name" value="Znf_CCHC_sf"/>
</dbReference>
<dbReference type="EMBL" id="MKHE01000031">
    <property type="protein sequence ID" value="OWK00435.1"/>
    <property type="molecule type" value="Genomic_DNA"/>
</dbReference>
<proteinExistence type="predicted"/>
<dbReference type="SUPFAM" id="SSF57756">
    <property type="entry name" value="Retrovirus zinc finger-like domains"/>
    <property type="match status" value="1"/>
</dbReference>
<dbReference type="OrthoDB" id="9809438at2759"/>
<dbReference type="GO" id="GO:0008270">
    <property type="term" value="F:zinc ion binding"/>
    <property type="evidence" value="ECO:0007669"/>
    <property type="project" value="InterPro"/>
</dbReference>
<dbReference type="AlphaFoldDB" id="A0A212C377"/>